<accession>A0AAV7R437</accession>
<protein>
    <submittedName>
        <fullName evidence="1">Uncharacterized protein</fullName>
    </submittedName>
</protein>
<reference evidence="1" key="1">
    <citation type="journal article" date="2022" name="bioRxiv">
        <title>Sequencing and chromosome-scale assembly of the giantPleurodeles waltlgenome.</title>
        <authorList>
            <person name="Brown T."/>
            <person name="Elewa A."/>
            <person name="Iarovenko S."/>
            <person name="Subramanian E."/>
            <person name="Araus A.J."/>
            <person name="Petzold A."/>
            <person name="Susuki M."/>
            <person name="Suzuki K.-i.T."/>
            <person name="Hayashi T."/>
            <person name="Toyoda A."/>
            <person name="Oliveira C."/>
            <person name="Osipova E."/>
            <person name="Leigh N.D."/>
            <person name="Simon A."/>
            <person name="Yun M.H."/>
        </authorList>
    </citation>
    <scope>NUCLEOTIDE SEQUENCE</scope>
    <source>
        <strain evidence="1">20211129_DDA</strain>
        <tissue evidence="1">Liver</tissue>
    </source>
</reference>
<keyword evidence="2" id="KW-1185">Reference proteome</keyword>
<evidence type="ECO:0000313" key="2">
    <source>
        <dbReference type="Proteomes" id="UP001066276"/>
    </source>
</evidence>
<evidence type="ECO:0000313" key="1">
    <source>
        <dbReference type="EMBL" id="KAJ1145528.1"/>
    </source>
</evidence>
<sequence>MSGMCRKIGSIGHLNNDLSLRRTTEAWPDRPAPPSACEARVQPHRSAISLTAVVSLPRARREAAHAEGSVSQTGRHMLAGMGSKYSLPEPAARAKRY</sequence>
<dbReference type="AlphaFoldDB" id="A0AAV7R437"/>
<gene>
    <name evidence="1" type="ORF">NDU88_011814</name>
</gene>
<dbReference type="Proteomes" id="UP001066276">
    <property type="component" value="Chromosome 6"/>
</dbReference>
<proteinExistence type="predicted"/>
<organism evidence="1 2">
    <name type="scientific">Pleurodeles waltl</name>
    <name type="common">Iberian ribbed newt</name>
    <dbReference type="NCBI Taxonomy" id="8319"/>
    <lineage>
        <taxon>Eukaryota</taxon>
        <taxon>Metazoa</taxon>
        <taxon>Chordata</taxon>
        <taxon>Craniata</taxon>
        <taxon>Vertebrata</taxon>
        <taxon>Euteleostomi</taxon>
        <taxon>Amphibia</taxon>
        <taxon>Batrachia</taxon>
        <taxon>Caudata</taxon>
        <taxon>Salamandroidea</taxon>
        <taxon>Salamandridae</taxon>
        <taxon>Pleurodelinae</taxon>
        <taxon>Pleurodeles</taxon>
    </lineage>
</organism>
<comment type="caution">
    <text evidence="1">The sequence shown here is derived from an EMBL/GenBank/DDBJ whole genome shotgun (WGS) entry which is preliminary data.</text>
</comment>
<name>A0AAV7R437_PLEWA</name>
<dbReference type="EMBL" id="JANPWB010000010">
    <property type="protein sequence ID" value="KAJ1145528.1"/>
    <property type="molecule type" value="Genomic_DNA"/>
</dbReference>